<dbReference type="OrthoDB" id="6108017at2759"/>
<name>R7UDC9_CAPTE</name>
<evidence type="ECO:0000313" key="13">
    <source>
        <dbReference type="Proteomes" id="UP000014760"/>
    </source>
</evidence>
<dbReference type="SMART" id="SM00015">
    <property type="entry name" value="IQ"/>
    <property type="match status" value="3"/>
</dbReference>
<dbReference type="Gene3D" id="3.40.850.10">
    <property type="entry name" value="Kinesin motor domain"/>
    <property type="match status" value="1"/>
</dbReference>
<dbReference type="InterPro" id="IPR036072">
    <property type="entry name" value="MYSc_Myo1"/>
</dbReference>
<evidence type="ECO:0000313" key="12">
    <source>
        <dbReference type="EnsemblMetazoa" id="CapteP120713"/>
    </source>
</evidence>
<comment type="similarity">
    <text evidence="1 8">Belongs to the TRAFAC class myosin-kinesin ATPase superfamily. Myosin family.</text>
</comment>
<keyword evidence="5 8" id="KW-0518">Myosin</keyword>
<dbReference type="AlphaFoldDB" id="R7UDC9"/>
<dbReference type="PANTHER" id="PTHR13140:SF679">
    <property type="entry name" value="UNCONVENTIONAL MYOSIN IC"/>
    <property type="match status" value="1"/>
</dbReference>
<evidence type="ECO:0000259" key="10">
    <source>
        <dbReference type="PROSITE" id="PS51757"/>
    </source>
</evidence>
<dbReference type="PROSITE" id="PS51456">
    <property type="entry name" value="MYOSIN_MOTOR"/>
    <property type="match status" value="1"/>
</dbReference>
<dbReference type="Pfam" id="PF00063">
    <property type="entry name" value="Myosin_head"/>
    <property type="match status" value="1"/>
</dbReference>
<gene>
    <name evidence="11" type="ORF">CAPTEDRAFT_120713</name>
</gene>
<sequence>MEAALHARDKVGVQDFVLLEDFKSVTAFVENLKKRFQENLIYTYIGPVLISVNPYKSINIYNDSVIETYRNVNFYELPPHIYAVSDAAYRAMRREFHDQCVLISGESGSGKTEASKKILHYIATCNHQESNEIDRVKDRLLQSNPILEAFGNAKTNRNDNSSRFGKYMDVQFDFKGTPVGGVILNYLLEKSRVVKQATGERNFHIFYQLVEGASPEMRNALGISDDVTKYHYLNQGIQAADPSTINDKEDFATVCQALKTCDFSAEDQKDLFSVVAFVLLHGELTFNEDKENNATIALESLSAISNLVECEDSQLASALTNKSIMAEGVKVTSPLNLEQASYARDAFAKGVYERLFGWLVNKINRSLAKEKQQTKTRVLGLLDIYGFEIFDTNSFEQFCINYCNEKLQQLFITLTLKSEQDEYLNEGIEWEPVQYFNNKIICDLVDSKPTGIISILDEECLRPGATSDETFLEKLSSRLGGHPHFLSHASADVADRKNIKRHEFQLLHYAGEVTYSTEGFLDKNNDLLYRDLKELMLSTKNPITKQCFPDTELKNMKRPDTAGTQFKISLGQLMDILLSKQPSYIRCIKPNDNKQSNVFVNQIVRHQVKYLGLMENLRVRRAGFAYRRHYDNFLHRYKSLCPETWPFYKGPTKDGVSALCRHLQYTEEDYKMGRSKIFIRFPRVLFATEDALQLRKHDLATEIQAKFRGFFQQKAYQKMRSSVTRIAATWKMYCAKKIMCTRRDAARTIRRFINGFIQRKKPLCHENEMYVNHARYKFVLHLLDNLPNSVLDKSWPTCPDILQQASDDLRELNMRNIVRSYCIGLTTEKKTQLEQKVVAERLFKNKKSSYDQSIAVPFEDSRLSKKRITKTVKLTTEDILYSCMVTKYDRNGYRQRQRCLVITTESAYVLNEKNFKVKERISFNCLKGISTSALKDAVFILHVDSTQNNAKTKGDFVLSSDFLYEAIVKLVIAVQNDEILHIVSERCTHRMSSGKEGSVEFNTGAKSLVTRSKNKMLVVGIISC</sequence>
<dbReference type="OMA" id="KYQTFCT"/>
<evidence type="ECO:0000256" key="1">
    <source>
        <dbReference type="ARBA" id="ARBA00008314"/>
    </source>
</evidence>
<dbReference type="PROSITE" id="PS50096">
    <property type="entry name" value="IQ"/>
    <property type="match status" value="1"/>
</dbReference>
<dbReference type="GO" id="GO:0005886">
    <property type="term" value="C:plasma membrane"/>
    <property type="evidence" value="ECO:0007669"/>
    <property type="project" value="TreeGrafter"/>
</dbReference>
<dbReference type="GO" id="GO:0051015">
    <property type="term" value="F:actin filament binding"/>
    <property type="evidence" value="ECO:0007669"/>
    <property type="project" value="TreeGrafter"/>
</dbReference>
<dbReference type="InterPro" id="IPR001609">
    <property type="entry name" value="Myosin_head_motor_dom-like"/>
</dbReference>
<dbReference type="SUPFAM" id="SSF52540">
    <property type="entry name" value="P-loop containing nucleoside triphosphate hydrolases"/>
    <property type="match status" value="1"/>
</dbReference>
<evidence type="ECO:0000256" key="2">
    <source>
        <dbReference type="ARBA" id="ARBA00022737"/>
    </source>
</evidence>
<keyword evidence="2" id="KW-0677">Repeat</keyword>
<evidence type="ECO:0000256" key="8">
    <source>
        <dbReference type="PROSITE-ProRule" id="PRU00782"/>
    </source>
</evidence>
<keyword evidence="3 8" id="KW-0547">Nucleotide-binding</keyword>
<dbReference type="EMBL" id="AMQN01009114">
    <property type="status" value="NOT_ANNOTATED_CDS"/>
    <property type="molecule type" value="Genomic_DNA"/>
</dbReference>
<dbReference type="GO" id="GO:0005902">
    <property type="term" value="C:microvillus"/>
    <property type="evidence" value="ECO:0007669"/>
    <property type="project" value="TreeGrafter"/>
</dbReference>
<evidence type="ECO:0000256" key="5">
    <source>
        <dbReference type="ARBA" id="ARBA00023123"/>
    </source>
</evidence>
<accession>R7UDC9</accession>
<keyword evidence="7 8" id="KW-0009">Actin-binding</keyword>
<protein>
    <recommendedName>
        <fullName evidence="14">Myosin motor domain-containing protein</fullName>
    </recommendedName>
</protein>
<feature type="region of interest" description="Actin-binding" evidence="8">
    <location>
        <begin position="570"/>
        <end position="592"/>
    </location>
</feature>
<dbReference type="GO" id="GO:0005524">
    <property type="term" value="F:ATP binding"/>
    <property type="evidence" value="ECO:0007669"/>
    <property type="project" value="UniProtKB-UniRule"/>
</dbReference>
<dbReference type="GO" id="GO:0000146">
    <property type="term" value="F:microfilament motor activity"/>
    <property type="evidence" value="ECO:0007669"/>
    <property type="project" value="TreeGrafter"/>
</dbReference>
<dbReference type="InterPro" id="IPR036961">
    <property type="entry name" value="Kinesin_motor_dom_sf"/>
</dbReference>
<reference evidence="11 13" key="2">
    <citation type="journal article" date="2013" name="Nature">
        <title>Insights into bilaterian evolution from three spiralian genomes.</title>
        <authorList>
            <person name="Simakov O."/>
            <person name="Marletaz F."/>
            <person name="Cho S.J."/>
            <person name="Edsinger-Gonzales E."/>
            <person name="Havlak P."/>
            <person name="Hellsten U."/>
            <person name="Kuo D.H."/>
            <person name="Larsson T."/>
            <person name="Lv J."/>
            <person name="Arendt D."/>
            <person name="Savage R."/>
            <person name="Osoegawa K."/>
            <person name="de Jong P."/>
            <person name="Grimwood J."/>
            <person name="Chapman J.A."/>
            <person name="Shapiro H."/>
            <person name="Aerts A."/>
            <person name="Otillar R.P."/>
            <person name="Terry A.Y."/>
            <person name="Boore J.L."/>
            <person name="Grigoriev I.V."/>
            <person name="Lindberg D.R."/>
            <person name="Seaver E.C."/>
            <person name="Weisblat D.A."/>
            <person name="Putnam N.H."/>
            <person name="Rokhsar D.S."/>
        </authorList>
    </citation>
    <scope>NUCLEOTIDE SEQUENCE</scope>
    <source>
        <strain evidence="11 13">I ESC-2004</strain>
    </source>
</reference>
<feature type="domain" description="TH1" evidence="10">
    <location>
        <begin position="832"/>
        <end position="1023"/>
    </location>
</feature>
<proteinExistence type="inferred from homology"/>
<dbReference type="EnsemblMetazoa" id="CapteT120713">
    <property type="protein sequence ID" value="CapteP120713"/>
    <property type="gene ID" value="CapteG120713"/>
</dbReference>
<dbReference type="PRINTS" id="PR00193">
    <property type="entry name" value="MYOSINHEAVY"/>
</dbReference>
<evidence type="ECO:0000259" key="9">
    <source>
        <dbReference type="PROSITE" id="PS51456"/>
    </source>
</evidence>
<dbReference type="Gene3D" id="1.20.58.530">
    <property type="match status" value="1"/>
</dbReference>
<dbReference type="GO" id="GO:0005737">
    <property type="term" value="C:cytoplasm"/>
    <property type="evidence" value="ECO:0007669"/>
    <property type="project" value="TreeGrafter"/>
</dbReference>
<evidence type="ECO:0000256" key="4">
    <source>
        <dbReference type="ARBA" id="ARBA00022840"/>
    </source>
</evidence>
<dbReference type="Gene3D" id="1.20.5.4820">
    <property type="match status" value="1"/>
</dbReference>
<dbReference type="GO" id="GO:0016459">
    <property type="term" value="C:myosin complex"/>
    <property type="evidence" value="ECO:0007669"/>
    <property type="project" value="UniProtKB-KW"/>
</dbReference>
<dbReference type="SMART" id="SM00242">
    <property type="entry name" value="MYSc"/>
    <property type="match status" value="1"/>
</dbReference>
<dbReference type="CDD" id="cd01378">
    <property type="entry name" value="MYSc_Myo1"/>
    <property type="match status" value="1"/>
</dbReference>
<keyword evidence="6 8" id="KW-0505">Motor protein</keyword>
<dbReference type="GO" id="GO:0007015">
    <property type="term" value="P:actin filament organization"/>
    <property type="evidence" value="ECO:0007669"/>
    <property type="project" value="TreeGrafter"/>
</dbReference>
<dbReference type="InterPro" id="IPR010926">
    <property type="entry name" value="Myosin_TH1"/>
</dbReference>
<dbReference type="Pfam" id="PF06017">
    <property type="entry name" value="Myosin_TH1"/>
    <property type="match status" value="1"/>
</dbReference>
<evidence type="ECO:0000256" key="3">
    <source>
        <dbReference type="ARBA" id="ARBA00022741"/>
    </source>
</evidence>
<dbReference type="FunFam" id="1.10.10.820:FF:000001">
    <property type="entry name" value="Myosin heavy chain"/>
    <property type="match status" value="1"/>
</dbReference>
<feature type="domain" description="Myosin motor" evidence="9">
    <location>
        <begin position="12"/>
        <end position="693"/>
    </location>
</feature>
<keyword evidence="13" id="KW-1185">Reference proteome</keyword>
<feature type="binding site" evidence="8">
    <location>
        <begin position="105"/>
        <end position="112"/>
    </location>
    <ligand>
        <name>ATP</name>
        <dbReference type="ChEBI" id="CHEBI:30616"/>
    </ligand>
</feature>
<evidence type="ECO:0000256" key="7">
    <source>
        <dbReference type="ARBA" id="ARBA00023203"/>
    </source>
</evidence>
<dbReference type="Gene3D" id="1.10.10.820">
    <property type="match status" value="1"/>
</dbReference>
<dbReference type="GO" id="GO:0030048">
    <property type="term" value="P:actin filament-based movement"/>
    <property type="evidence" value="ECO:0007669"/>
    <property type="project" value="TreeGrafter"/>
</dbReference>
<dbReference type="GO" id="GO:0006897">
    <property type="term" value="P:endocytosis"/>
    <property type="evidence" value="ECO:0007669"/>
    <property type="project" value="TreeGrafter"/>
</dbReference>
<evidence type="ECO:0000313" key="11">
    <source>
        <dbReference type="EMBL" id="ELU01803.1"/>
    </source>
</evidence>
<dbReference type="HOGENOM" id="CLU_000192_7_7_1"/>
<dbReference type="FunCoup" id="R7UDC9">
    <property type="interactions" value="788"/>
</dbReference>
<dbReference type="InterPro" id="IPR027417">
    <property type="entry name" value="P-loop_NTPase"/>
</dbReference>
<dbReference type="Gene3D" id="1.20.120.720">
    <property type="entry name" value="Myosin VI head, motor domain, U50 subdomain"/>
    <property type="match status" value="1"/>
</dbReference>
<dbReference type="STRING" id="283909.R7UDC9"/>
<dbReference type="FunFam" id="3.40.850.10:FF:000101">
    <property type="entry name" value="Slow myosin heavy chain 2"/>
    <property type="match status" value="1"/>
</dbReference>
<dbReference type="PANTHER" id="PTHR13140">
    <property type="entry name" value="MYOSIN"/>
    <property type="match status" value="1"/>
</dbReference>
<evidence type="ECO:0008006" key="14">
    <source>
        <dbReference type="Google" id="ProtNLM"/>
    </source>
</evidence>
<dbReference type="InterPro" id="IPR000048">
    <property type="entry name" value="IQ_motif_EF-hand-BS"/>
</dbReference>
<keyword evidence="4 8" id="KW-0067">ATP-binding</keyword>
<organism evidence="11">
    <name type="scientific">Capitella teleta</name>
    <name type="common">Polychaete worm</name>
    <dbReference type="NCBI Taxonomy" id="283909"/>
    <lineage>
        <taxon>Eukaryota</taxon>
        <taxon>Metazoa</taxon>
        <taxon>Spiralia</taxon>
        <taxon>Lophotrochozoa</taxon>
        <taxon>Annelida</taxon>
        <taxon>Polychaeta</taxon>
        <taxon>Sedentaria</taxon>
        <taxon>Scolecida</taxon>
        <taxon>Capitellidae</taxon>
        <taxon>Capitella</taxon>
    </lineage>
</organism>
<dbReference type="EMBL" id="KB304646">
    <property type="protein sequence ID" value="ELU01803.1"/>
    <property type="molecule type" value="Genomic_DNA"/>
</dbReference>
<dbReference type="FunFam" id="1.20.58.530:FF:000004">
    <property type="entry name" value="Unconventional myosin ID"/>
    <property type="match status" value="1"/>
</dbReference>
<dbReference type="PROSITE" id="PS51757">
    <property type="entry name" value="TH1"/>
    <property type="match status" value="1"/>
</dbReference>
<reference evidence="12" key="3">
    <citation type="submission" date="2015-06" db="UniProtKB">
        <authorList>
            <consortium name="EnsemblMetazoa"/>
        </authorList>
    </citation>
    <scope>IDENTIFICATION</scope>
</reference>
<reference evidence="13" key="1">
    <citation type="submission" date="2012-12" db="EMBL/GenBank/DDBJ databases">
        <authorList>
            <person name="Hellsten U."/>
            <person name="Grimwood J."/>
            <person name="Chapman J.A."/>
            <person name="Shapiro H."/>
            <person name="Aerts A."/>
            <person name="Otillar R.P."/>
            <person name="Terry A.Y."/>
            <person name="Boore J.L."/>
            <person name="Simakov O."/>
            <person name="Marletaz F."/>
            <person name="Cho S.-J."/>
            <person name="Edsinger-Gonzales E."/>
            <person name="Havlak P."/>
            <person name="Kuo D.-H."/>
            <person name="Larsson T."/>
            <person name="Lv J."/>
            <person name="Arendt D."/>
            <person name="Savage R."/>
            <person name="Osoegawa K."/>
            <person name="de Jong P."/>
            <person name="Lindberg D.R."/>
            <person name="Seaver E.C."/>
            <person name="Weisblat D.A."/>
            <person name="Putnam N.H."/>
            <person name="Grigoriev I.V."/>
            <person name="Rokhsar D.S."/>
        </authorList>
    </citation>
    <scope>NUCLEOTIDE SEQUENCE</scope>
    <source>
        <strain evidence="13">I ESC-2004</strain>
    </source>
</reference>
<dbReference type="Proteomes" id="UP000014760">
    <property type="component" value="Unassembled WGS sequence"/>
</dbReference>
<evidence type="ECO:0000256" key="6">
    <source>
        <dbReference type="ARBA" id="ARBA00023175"/>
    </source>
</evidence>